<feature type="domain" description="Fungal lipase-type" evidence="3">
    <location>
        <begin position="164"/>
        <end position="286"/>
    </location>
</feature>
<evidence type="ECO:0000313" key="5">
    <source>
        <dbReference type="Proteomes" id="UP000030745"/>
    </source>
</evidence>
<sequence length="3402" mass="372970">MRRYLAGRRPWRSLLSLPGRVASPRRTSSLSPDQRGNLDILRTLAESLQTMPKSLNKWTSADWFMRLTMLSTHNSTRHHVRRSQLHRADAVRLSLAEAAINAPYLNELPYYIRICDASYAFTTKGFLRESKLSIAPDDILQQEPGGVFAPKYYLYVDHGRHEVVLVIRGSASIQDFCTDMCMDHEPFQTGYGHRGIVHAAHWLDWKLRDDMINIAAEYPSYNVHVMGHSLGAGAAALVSTLWASVLPRLRCLAFAPPACLTMELAQACEGRVVSVVCGDDCVPRLNSHNLVRLQEEVVAFDISAALKSMMADEIEAQKSVASESFKQLREAMAIVDDMKATASSMVQATSTTDKSAIIDKLSTQWVKLAKPALPTVEADVGHFLKEHRDKLTQLWTTVEAQVQRTEQLLRLDKPQLQALAQLKAKLNSHDMVLLRQKLDFLAVKPDNATTKEIMTKWSRLDVKVMAMEGLLKFLHDPERKRQLIAQLELLLQELARVRASDNTGLNGMLEPLSNQVYELLVKIKATLQQDNLAVPLTASFTWDARPKPLAPEASTEKLLPFLERTVFDIVDGFCDELRKETTSILELSKAADGSLEALLEKDPALQTAPLYPPGKVYVLEKDASGVTPTVLSVTAVDTYFNRINVSNDMLLDHLCSTYEASILALLPPTTRQDIASAQGAPEAPQPTTWDDVDELQTQPIDIPHFLWRAEAEAGYWKHLQAAQIQPIRFLGQRLTVKQTRGSADATKSPPLPPLGPDMSPGAAFLAMPQLMDENWIYPLCALITNNDARTAEMAMSALSSIIDSAKRQNMALDARAIPSLLSHLPPAKANWSAAQFAMHAPLQRTAFDVLTALCHDNRPVALDLIELHVVEQIVDACSAPTPTPVLEERKASALQTLLELLKQDELKHELANTPVVGMLVVLVSNSHASIAFHALASLSELFLCAPAREAAIAAGVIPLLLTCLVSATLPHSNKTLILQATYALSILATHVADAFPLDDSVTAICHVMEILRGALKRSRLASLVCMFITGLSWRVPACQRFQVALRDRLSPNLFAILASLLIGGSNDVLCAASIAVAALSRESPESVHAFVKLDVHVTLTKLLSAKDTRVATSSAMALHRFLQPYQLELVLGGRVRPTAWQTEMTQLVHSMGALDVLLATILAPPTSPRLSEMPPASAFEIQSVLALSGYAQNKTAWGAPATVQRMLLYMHAADNDLLLELLLHVQICTAPDLAASPRPFCDLFVSHGGTEIVLPLLTPTTASKYLVAVLAIWLHLALAYYRDASGLAPERIAAMLRACLELCAHVHDVFVLAATIRVLEVLSEPKCVLAETTLATLLAGDAHRVTNLLFVHKEEIQYKAGLVVGRLVRSGNGDYLPLQSACAQLLLLLESPSHDVAFAASHAWGNLLVLPSPLLYFGSQAPLAVARVLRLFSVQTQPKHLRDASRTLYRASASHEIQGELLRSGMAILEGLVRHPLDVVGHHAMRTLTEMGKTPIYRPSVLSPSVLLLIQDLFLSLPEIPVLPPPRLLQNKLDALHFVAHVCVDAASQHIVLRAGLVDHTMALVLTPSPTEVSALKLAALTALATLCSADDATRDHILIEPIVAAVLVLLDPPEMAHLELLTTCLTIVLHLLDAPRAQLLVGKSPLVGNIVQTLQVPDNMVRSLACQVIAKLACRCDGVKADMARMDALNILLNLVCMESLASRVQRDALHALGTFVGTASPASKTNKQELFDLPQSIQLTKMLSRPDVAHAAALETSALVLAVLANATYESPRNQRLLQTLEMPVVALTDVFFDAPSSLTEPIAVQGLRVLANLTSHAENRRSLARDPPFLRACLRALQSDVAQLHRFSALSMAHLATGSDEHRILMGSFHGLLPALAERLNAKDPVVLENVCFAITKLGAHGGNQIIFGANLVFERLLPLAVHNDVAVQKMAVNAIAVLIDGNEKNKSSLVECNAIPILCGLVNQLESIHSRVLECAMQTLSGLVATQVIEVSKYLDPRVVIRLLSSVNAKLQRTALTLLAFLTKESFNKVRYGEKDCMEAVVQCLNSHLSTGHSDRVENDATSLLDSEADLKLVELAATSLANLSFEPLNTTAIIEANGTVSCVQRLGELIDAALVLSFESSPQKPNKRQSPKKPATQHGNNNHDDDENQALVADVETPIKVAIPLLITRPMQCAHILEQCALILNNCAHAILAGRYVTEDLIGTVTMMLGHASDLVKKCACFTLTIWCSKVELHQGYVMNQPGVLTTLIGLLNSSNAGILEAALWVLTKLSGYRDNHIQMANCDIVRILEALIFRFHTSVGSGVLDRAIRLLGNLALHDPIRGLVKCEGLVAGPLHSILEHQLQPNPNPVTDTVPILHCKNIARLMGILLSEDALKLFFPKKTLSLLKRIYIADSTLVKVQRNIILVFFLLSAIEEHRFGIASGEKDSVVPKLVQALALDEHELIVRANILAMFSLWSQHEGLCHLLYLCEIAETLLKYMVVTEFEADHFAAIIVHHLSSLKEQVRKRLAMEGTTELALSLLKQCLEAPVPNDPFAYSCAGILANLTVHDDAKAIVVHVGGLPTLLTYLGLKMDDVVHGGPNSILDILAKVLANLSFDDACKIEMLRLPTISLVLQVLQRRLANFVGTENYVLCLGNLSTVNDSIGQLEVAGAIPTLFSLLEAHQASSPWVAKCVIWTISNMTMHSTKSKYQVLEYPTGLLLVLSLLNTETSKQTDTIIECTMTCLSCLATEQPIAAGLATCTTIPLILRYLEPDVRQSLQRKAVKTINSLAAFGFADYIQDLSHTHTRLLSIASEGHQSIAPTAMAALRRISHLRNESPQVLCEHVNGIDALLQLLQSESTSTVLDALHLLHHIAVETAAFLRNAQYFASRRSCTLATTLLSDGCSTEMGDAVIRFAAFLIQNSQFDMAMATENNEDWPLVLKRLSRWWEGLESFETHELTPSVLAAVDSFMRDKMFIARHYGPTILSASSLRTISTSLLKLLKGPIYPVLHGTRALVHLACASSHYQTILYEVDFAKQLANVLLAVPETTCSDVLWLVLLQGMLLYTHDVRAREMYMEVPTAAALLRLVFHSNPVVAARALEIVHLLVAQPLGQSAFRAAEAIAHLTSKLRHEDDTTNQVRLVQSLVLLWDEADATVTAFGAAETVPLLMGPCLRRHSTDTLILLHCLSLSAHFHASLFSFADTFLDRLRSRTQWTSSDTILVLRILVNLCWAADSYMLQWVERGLLSTLLPVAQWVWAPFNSEARASTVSEATWQKEVELVLKLLARITYDPTLRLAFVDGAEIPDILALLKPRHDWDDLGLLENGAETIANLAMVKDIQIILIVEDGVTFMAQLLLLLPATHTRLTRRLVRAIHNLSYDLEVQAILAAQQTFPYFIQHVASLGALPSLPPPVR</sequence>
<dbReference type="EMBL" id="KK583195">
    <property type="protein sequence ID" value="KDO32260.1"/>
    <property type="molecule type" value="Genomic_DNA"/>
</dbReference>
<dbReference type="Gene3D" id="1.25.10.10">
    <property type="entry name" value="Leucine-rich Repeat Variant"/>
    <property type="match status" value="7"/>
</dbReference>
<dbReference type="SUPFAM" id="SSF53474">
    <property type="entry name" value="alpha/beta-Hydrolases"/>
    <property type="match status" value="1"/>
</dbReference>
<dbReference type="Pfam" id="PF01764">
    <property type="entry name" value="Lipase_3"/>
    <property type="match status" value="1"/>
</dbReference>
<dbReference type="InterPro" id="IPR029058">
    <property type="entry name" value="AB_hydrolase_fold"/>
</dbReference>
<dbReference type="InterPro" id="IPR016024">
    <property type="entry name" value="ARM-type_fold"/>
</dbReference>
<accession>A0A067CSQ0</accession>
<dbReference type="PANTHER" id="PTHR46023">
    <property type="entry name" value="LIPASE CLASS 3 PROTEIN-LIKE"/>
    <property type="match status" value="1"/>
</dbReference>
<dbReference type="Proteomes" id="UP000030745">
    <property type="component" value="Unassembled WGS sequence"/>
</dbReference>
<dbReference type="KEGG" id="spar:SPRG_02739"/>
<feature type="region of interest" description="Disordered" evidence="2">
    <location>
        <begin position="2125"/>
        <end position="2151"/>
    </location>
</feature>
<organism evidence="4 5">
    <name type="scientific">Saprolegnia parasitica (strain CBS 223.65)</name>
    <dbReference type="NCBI Taxonomy" id="695850"/>
    <lineage>
        <taxon>Eukaryota</taxon>
        <taxon>Sar</taxon>
        <taxon>Stramenopiles</taxon>
        <taxon>Oomycota</taxon>
        <taxon>Saprolegniomycetes</taxon>
        <taxon>Saprolegniales</taxon>
        <taxon>Saprolegniaceae</taxon>
        <taxon>Saprolegnia</taxon>
    </lineage>
</organism>
<dbReference type="CDD" id="cd00519">
    <property type="entry name" value="Lipase_3"/>
    <property type="match status" value="1"/>
</dbReference>
<dbReference type="InterPro" id="IPR000225">
    <property type="entry name" value="Armadillo"/>
</dbReference>
<dbReference type="GO" id="GO:0006629">
    <property type="term" value="P:lipid metabolic process"/>
    <property type="evidence" value="ECO:0007669"/>
    <property type="project" value="InterPro"/>
</dbReference>
<evidence type="ECO:0000259" key="3">
    <source>
        <dbReference type="Pfam" id="PF01764"/>
    </source>
</evidence>
<dbReference type="InterPro" id="IPR011989">
    <property type="entry name" value="ARM-like"/>
</dbReference>
<name>A0A067CSQ0_SAPPC</name>
<dbReference type="VEuPathDB" id="FungiDB:SPRG_02739"/>
<evidence type="ECO:0000256" key="2">
    <source>
        <dbReference type="SAM" id="MobiDB-lite"/>
    </source>
</evidence>
<reference evidence="4 5" key="1">
    <citation type="journal article" date="2013" name="PLoS Genet.">
        <title>Distinctive expansion of potential virulence genes in the genome of the oomycete fish pathogen Saprolegnia parasitica.</title>
        <authorList>
            <person name="Jiang R.H."/>
            <person name="de Bruijn I."/>
            <person name="Haas B.J."/>
            <person name="Belmonte R."/>
            <person name="Lobach L."/>
            <person name="Christie J."/>
            <person name="van den Ackerveken G."/>
            <person name="Bottin A."/>
            <person name="Bulone V."/>
            <person name="Diaz-Moreno S.M."/>
            <person name="Dumas B."/>
            <person name="Fan L."/>
            <person name="Gaulin E."/>
            <person name="Govers F."/>
            <person name="Grenville-Briggs L.J."/>
            <person name="Horner N.R."/>
            <person name="Levin J.Z."/>
            <person name="Mammella M."/>
            <person name="Meijer H.J."/>
            <person name="Morris P."/>
            <person name="Nusbaum C."/>
            <person name="Oome S."/>
            <person name="Phillips A.J."/>
            <person name="van Rooyen D."/>
            <person name="Rzeszutek E."/>
            <person name="Saraiva M."/>
            <person name="Secombes C.J."/>
            <person name="Seidl M.F."/>
            <person name="Snel B."/>
            <person name="Stassen J.H."/>
            <person name="Sykes S."/>
            <person name="Tripathy S."/>
            <person name="van den Berg H."/>
            <person name="Vega-Arreguin J.C."/>
            <person name="Wawra S."/>
            <person name="Young S.K."/>
            <person name="Zeng Q."/>
            <person name="Dieguez-Uribeondo J."/>
            <person name="Russ C."/>
            <person name="Tyler B.M."/>
            <person name="van West P."/>
        </authorList>
    </citation>
    <scope>NUCLEOTIDE SEQUENCE [LARGE SCALE GENOMIC DNA]</scope>
    <source>
        <strain evidence="4 5">CBS 223.65</strain>
    </source>
</reference>
<feature type="repeat" description="ARM" evidence="1">
    <location>
        <begin position="2248"/>
        <end position="2276"/>
    </location>
</feature>
<keyword evidence="5" id="KW-1185">Reference proteome</keyword>
<evidence type="ECO:0000313" key="4">
    <source>
        <dbReference type="EMBL" id="KDO32260.1"/>
    </source>
</evidence>
<gene>
    <name evidence="4" type="ORF">SPRG_02739</name>
</gene>
<dbReference type="GeneID" id="24125278"/>
<dbReference type="PANTHER" id="PTHR46023:SF6">
    <property type="entry name" value="LIPASE CLASS 3 FAMILY PROTEIN"/>
    <property type="match status" value="1"/>
</dbReference>
<dbReference type="RefSeq" id="XP_012196716.1">
    <property type="nucleotide sequence ID" value="XM_012341326.1"/>
</dbReference>
<dbReference type="SMART" id="SM00185">
    <property type="entry name" value="ARM"/>
    <property type="match status" value="15"/>
</dbReference>
<proteinExistence type="predicted"/>
<evidence type="ECO:0000256" key="1">
    <source>
        <dbReference type="PROSITE-ProRule" id="PRU00259"/>
    </source>
</evidence>
<dbReference type="Gene3D" id="3.40.50.1820">
    <property type="entry name" value="alpha/beta hydrolase"/>
    <property type="match status" value="1"/>
</dbReference>
<dbReference type="PROSITE" id="PS50176">
    <property type="entry name" value="ARM_REPEAT"/>
    <property type="match status" value="1"/>
</dbReference>
<dbReference type="SUPFAM" id="SSF48371">
    <property type="entry name" value="ARM repeat"/>
    <property type="match status" value="6"/>
</dbReference>
<dbReference type="InterPro" id="IPR002921">
    <property type="entry name" value="Fungal_lipase-type"/>
</dbReference>
<protein>
    <recommendedName>
        <fullName evidence="3">Fungal lipase-type domain-containing protein</fullName>
    </recommendedName>
</protein>
<dbReference type="OrthoDB" id="7537227at2759"/>